<reference evidence="2" key="1">
    <citation type="journal article" date="2019" name="bioRxiv">
        <title>The Genome of the Zebra Mussel, Dreissena polymorpha: A Resource for Invasive Species Research.</title>
        <authorList>
            <person name="McCartney M.A."/>
            <person name="Auch B."/>
            <person name="Kono T."/>
            <person name="Mallez S."/>
            <person name="Zhang Y."/>
            <person name="Obille A."/>
            <person name="Becker A."/>
            <person name="Abrahante J.E."/>
            <person name="Garbe J."/>
            <person name="Badalamenti J.P."/>
            <person name="Herman A."/>
            <person name="Mangelson H."/>
            <person name="Liachko I."/>
            <person name="Sullivan S."/>
            <person name="Sone E.D."/>
            <person name="Koren S."/>
            <person name="Silverstein K.A.T."/>
            <person name="Beckman K.B."/>
            <person name="Gohl D.M."/>
        </authorList>
    </citation>
    <scope>NUCLEOTIDE SEQUENCE</scope>
    <source>
        <strain evidence="2">Duluth1</strain>
        <tissue evidence="2">Whole animal</tissue>
    </source>
</reference>
<protein>
    <recommendedName>
        <fullName evidence="4">B box-type domain-containing protein</fullName>
    </recommendedName>
</protein>
<feature type="coiled-coil region" evidence="1">
    <location>
        <begin position="131"/>
        <end position="165"/>
    </location>
</feature>
<dbReference type="InterPro" id="IPR011011">
    <property type="entry name" value="Znf_FYVE_PHD"/>
</dbReference>
<dbReference type="Proteomes" id="UP000828390">
    <property type="component" value="Unassembled WGS sequence"/>
</dbReference>
<evidence type="ECO:0000313" key="2">
    <source>
        <dbReference type="EMBL" id="KAH3893910.1"/>
    </source>
</evidence>
<sequence>MATNLWYICSVCMENGRLTDTDIHCQNCGKYYCDECLSLHNQMYKKHTTHGIYENEKWPGAKGVEELFTQCKEHGGNHIKKFCKDHSQLCCSTCVLIDHRHCNQVTQISSKQLKKTYADLQKLKPKITDTKQRLQKLIEQREWNIQSLEDTYEYILEEIELWRQKINKMLDSLMQRTIEEGNALFNNLQETLQTEVDQCKKVLQTIQSLHVATDRIGRNDSELCTIAFMKIKKTVVIFRRIITERCHKFGYHIIIYSNQST</sequence>
<keyword evidence="3" id="KW-1185">Reference proteome</keyword>
<dbReference type="Gene3D" id="3.30.160.60">
    <property type="entry name" value="Classic Zinc Finger"/>
    <property type="match status" value="1"/>
</dbReference>
<dbReference type="PANTHER" id="PTHR25462:SF296">
    <property type="entry name" value="MEIOTIC P26, ISOFORM F"/>
    <property type="match status" value="1"/>
</dbReference>
<dbReference type="EMBL" id="JAIWYP010000001">
    <property type="protein sequence ID" value="KAH3893910.1"/>
    <property type="molecule type" value="Genomic_DNA"/>
</dbReference>
<comment type="caution">
    <text evidence="2">The sequence shown here is derived from an EMBL/GenBank/DDBJ whole genome shotgun (WGS) entry which is preliminary data.</text>
</comment>
<evidence type="ECO:0000256" key="1">
    <source>
        <dbReference type="SAM" id="Coils"/>
    </source>
</evidence>
<reference evidence="2" key="2">
    <citation type="submission" date="2020-11" db="EMBL/GenBank/DDBJ databases">
        <authorList>
            <person name="McCartney M.A."/>
            <person name="Auch B."/>
            <person name="Kono T."/>
            <person name="Mallez S."/>
            <person name="Becker A."/>
            <person name="Gohl D.M."/>
            <person name="Silverstein K.A.T."/>
            <person name="Koren S."/>
            <person name="Bechman K.B."/>
            <person name="Herman A."/>
            <person name="Abrahante J.E."/>
            <person name="Garbe J."/>
        </authorList>
    </citation>
    <scope>NUCLEOTIDE SEQUENCE</scope>
    <source>
        <strain evidence="2">Duluth1</strain>
        <tissue evidence="2">Whole animal</tissue>
    </source>
</reference>
<dbReference type="InterPro" id="IPR047153">
    <property type="entry name" value="TRIM45/56/19-like"/>
</dbReference>
<dbReference type="AlphaFoldDB" id="A0A9D4S7Y4"/>
<name>A0A9D4S7Y4_DREPO</name>
<dbReference type="PANTHER" id="PTHR25462">
    <property type="entry name" value="BONUS, ISOFORM C-RELATED"/>
    <property type="match status" value="1"/>
</dbReference>
<dbReference type="SUPFAM" id="SSF57845">
    <property type="entry name" value="B-box zinc-binding domain"/>
    <property type="match status" value="1"/>
</dbReference>
<accession>A0A9D4S7Y4</accession>
<evidence type="ECO:0000313" key="3">
    <source>
        <dbReference type="Proteomes" id="UP000828390"/>
    </source>
</evidence>
<organism evidence="2 3">
    <name type="scientific">Dreissena polymorpha</name>
    <name type="common">Zebra mussel</name>
    <name type="synonym">Mytilus polymorpha</name>
    <dbReference type="NCBI Taxonomy" id="45954"/>
    <lineage>
        <taxon>Eukaryota</taxon>
        <taxon>Metazoa</taxon>
        <taxon>Spiralia</taxon>
        <taxon>Lophotrochozoa</taxon>
        <taxon>Mollusca</taxon>
        <taxon>Bivalvia</taxon>
        <taxon>Autobranchia</taxon>
        <taxon>Heteroconchia</taxon>
        <taxon>Euheterodonta</taxon>
        <taxon>Imparidentia</taxon>
        <taxon>Neoheterodontei</taxon>
        <taxon>Myida</taxon>
        <taxon>Dreissenoidea</taxon>
        <taxon>Dreissenidae</taxon>
        <taxon>Dreissena</taxon>
    </lineage>
</organism>
<gene>
    <name evidence="2" type="ORF">DPMN_018062</name>
</gene>
<dbReference type="SUPFAM" id="SSF57903">
    <property type="entry name" value="FYVE/PHD zinc finger"/>
    <property type="match status" value="1"/>
</dbReference>
<keyword evidence="1" id="KW-0175">Coiled coil</keyword>
<proteinExistence type="predicted"/>
<evidence type="ECO:0008006" key="4">
    <source>
        <dbReference type="Google" id="ProtNLM"/>
    </source>
</evidence>